<evidence type="ECO:0000256" key="1">
    <source>
        <dbReference type="ARBA" id="ARBA00008168"/>
    </source>
</evidence>
<dbReference type="PATRIC" id="fig|1122241.3.peg.2101"/>
<dbReference type="GO" id="GO:0032955">
    <property type="term" value="P:regulation of division septum assembly"/>
    <property type="evidence" value="ECO:0007669"/>
    <property type="project" value="InterPro"/>
</dbReference>
<evidence type="ECO:0000313" key="4">
    <source>
        <dbReference type="EMBL" id="KYH31830.1"/>
    </source>
</evidence>
<dbReference type="RefSeq" id="WP_054936267.1">
    <property type="nucleotide sequence ID" value="NZ_LTBC01000007.1"/>
</dbReference>
<dbReference type="GO" id="GO:0051301">
    <property type="term" value="P:cell division"/>
    <property type="evidence" value="ECO:0007669"/>
    <property type="project" value="UniProtKB-KW"/>
</dbReference>
<comment type="caution">
    <text evidence="4">The sequence shown here is derived from an EMBL/GenBank/DDBJ whole genome shotgun (WGS) entry which is preliminary data.</text>
</comment>
<keyword evidence="5" id="KW-1185">Reference proteome</keyword>
<evidence type="ECO:0000256" key="2">
    <source>
        <dbReference type="ARBA" id="ARBA00025265"/>
    </source>
</evidence>
<sequence length="98" mass="10989">MLEFLLRFFGRDTTASKKIAKERLRLVLVHDRAGVSPHLLEALKNDLINVISEYLDIDTTGLEVSLNQENDSVALVANIPILRVKRTFKTSPETAVKA</sequence>
<keyword evidence="3" id="KW-0131">Cell cycle</keyword>
<dbReference type="Gene3D" id="3.30.1070.10">
    <property type="entry name" value="Cell division topological specificity factor MinE"/>
    <property type="match status" value="1"/>
</dbReference>
<organism evidence="4 5">
    <name type="scientific">Moorella mulderi DSM 14980</name>
    <dbReference type="NCBI Taxonomy" id="1122241"/>
    <lineage>
        <taxon>Bacteria</taxon>
        <taxon>Bacillati</taxon>
        <taxon>Bacillota</taxon>
        <taxon>Clostridia</taxon>
        <taxon>Neomoorellales</taxon>
        <taxon>Neomoorellaceae</taxon>
        <taxon>Neomoorella</taxon>
    </lineage>
</organism>
<proteinExistence type="inferred from homology"/>
<accession>A0A151AWA5</accession>
<keyword evidence="3 4" id="KW-0132">Cell division</keyword>
<comment type="similarity">
    <text evidence="1 3">Belongs to the MinE family.</text>
</comment>
<dbReference type="Proteomes" id="UP000075670">
    <property type="component" value="Unassembled WGS sequence"/>
</dbReference>
<name>A0A151AWA5_9FIRM</name>
<dbReference type="HAMAP" id="MF_00262">
    <property type="entry name" value="MinE"/>
    <property type="match status" value="1"/>
</dbReference>
<dbReference type="InterPro" id="IPR005527">
    <property type="entry name" value="MinE"/>
</dbReference>
<dbReference type="EMBL" id="LTBC01000007">
    <property type="protein sequence ID" value="KYH31830.1"/>
    <property type="molecule type" value="Genomic_DNA"/>
</dbReference>
<dbReference type="OrthoDB" id="9796578at2"/>
<evidence type="ECO:0000256" key="3">
    <source>
        <dbReference type="HAMAP-Rule" id="MF_00262"/>
    </source>
</evidence>
<comment type="function">
    <text evidence="2 3">Prevents the cell division inhibition by proteins MinC and MinD at internal division sites while permitting inhibition at polar sites. This ensures cell division at the proper site by restricting the formation of a division septum at the midpoint of the long axis of the cell.</text>
</comment>
<protein>
    <recommendedName>
        <fullName evidence="3">Cell division topological specificity factor</fullName>
    </recommendedName>
</protein>
<reference evidence="4 5" key="1">
    <citation type="submission" date="2016-02" db="EMBL/GenBank/DDBJ databases">
        <title>Genome sequence of Moorella mulderi DSM 14980.</title>
        <authorList>
            <person name="Poehlein A."/>
            <person name="Daniel R."/>
        </authorList>
    </citation>
    <scope>NUCLEOTIDE SEQUENCE [LARGE SCALE GENOMIC DNA]</scope>
    <source>
        <strain evidence="4 5">DSM 14980</strain>
    </source>
</reference>
<gene>
    <name evidence="3 4" type="primary">minE</name>
    <name evidence="4" type="ORF">MOMUL_19730</name>
</gene>
<dbReference type="AlphaFoldDB" id="A0A151AWA5"/>
<dbReference type="NCBIfam" id="TIGR01215">
    <property type="entry name" value="minE"/>
    <property type="match status" value="1"/>
</dbReference>
<dbReference type="InterPro" id="IPR036707">
    <property type="entry name" value="MinE_sf"/>
</dbReference>
<dbReference type="SUPFAM" id="SSF55229">
    <property type="entry name" value="Cell division protein MinE topological specificity domain"/>
    <property type="match status" value="1"/>
</dbReference>
<dbReference type="Pfam" id="PF03776">
    <property type="entry name" value="MinE"/>
    <property type="match status" value="1"/>
</dbReference>
<evidence type="ECO:0000313" key="5">
    <source>
        <dbReference type="Proteomes" id="UP000075670"/>
    </source>
</evidence>